<comment type="caution">
    <text evidence="1">The sequence shown here is derived from an EMBL/GenBank/DDBJ whole genome shotgun (WGS) entry which is preliminary data.</text>
</comment>
<dbReference type="AlphaFoldDB" id="A0ABC8SPZ5"/>
<proteinExistence type="predicted"/>
<gene>
    <name evidence="1" type="ORF">ILEXP_LOCUS27880</name>
</gene>
<name>A0ABC8SPZ5_9AQUA</name>
<accession>A0ABC8SPZ5</accession>
<dbReference type="Proteomes" id="UP001642360">
    <property type="component" value="Unassembled WGS sequence"/>
</dbReference>
<reference evidence="1 2" key="1">
    <citation type="submission" date="2024-02" db="EMBL/GenBank/DDBJ databases">
        <authorList>
            <person name="Vignale AGUSTIN F."/>
            <person name="Sosa J E."/>
            <person name="Modenutti C."/>
        </authorList>
    </citation>
    <scope>NUCLEOTIDE SEQUENCE [LARGE SCALE GENOMIC DNA]</scope>
</reference>
<evidence type="ECO:0000313" key="1">
    <source>
        <dbReference type="EMBL" id="CAK9159185.1"/>
    </source>
</evidence>
<protein>
    <submittedName>
        <fullName evidence="1">Uncharacterized protein</fullName>
    </submittedName>
</protein>
<keyword evidence="2" id="KW-1185">Reference proteome</keyword>
<evidence type="ECO:0000313" key="2">
    <source>
        <dbReference type="Proteomes" id="UP001642360"/>
    </source>
</evidence>
<organism evidence="1 2">
    <name type="scientific">Ilex paraguariensis</name>
    <name type="common">yerba mate</name>
    <dbReference type="NCBI Taxonomy" id="185542"/>
    <lineage>
        <taxon>Eukaryota</taxon>
        <taxon>Viridiplantae</taxon>
        <taxon>Streptophyta</taxon>
        <taxon>Embryophyta</taxon>
        <taxon>Tracheophyta</taxon>
        <taxon>Spermatophyta</taxon>
        <taxon>Magnoliopsida</taxon>
        <taxon>eudicotyledons</taxon>
        <taxon>Gunneridae</taxon>
        <taxon>Pentapetalae</taxon>
        <taxon>asterids</taxon>
        <taxon>campanulids</taxon>
        <taxon>Aquifoliales</taxon>
        <taxon>Aquifoliaceae</taxon>
        <taxon>Ilex</taxon>
    </lineage>
</organism>
<sequence length="99" mass="11078">MAKASELIFGSIISTFPARFNTFAALVTLIPLQFKTPIYYCTKIRKIVLQSSSTPFKNRNNDSIIAAHPPAWIDRYICCHIEQVGVSTVYATVILTRIA</sequence>
<dbReference type="EMBL" id="CAUOFW020003317">
    <property type="protein sequence ID" value="CAK9159185.1"/>
    <property type="molecule type" value="Genomic_DNA"/>
</dbReference>